<sequence length="103" mass="11364">MKVMNRTGDKGQPCWSPTCKGYRFNLILAMRTILLLCLCRDRMAPLWSDRGDGGRGSSCNWWVAGLWGLDKMLEVQAIYPPCEGGQPPQSASPEALALTGMQC</sequence>
<evidence type="ECO:0000313" key="3">
    <source>
        <dbReference type="Proteomes" id="UP001345963"/>
    </source>
</evidence>
<feature type="region of interest" description="Disordered" evidence="1">
    <location>
        <begin position="84"/>
        <end position="103"/>
    </location>
</feature>
<evidence type="ECO:0000256" key="1">
    <source>
        <dbReference type="SAM" id="MobiDB-lite"/>
    </source>
</evidence>
<protein>
    <submittedName>
        <fullName evidence="2">Uncharacterized protein</fullName>
    </submittedName>
</protein>
<reference evidence="2 3" key="1">
    <citation type="submission" date="2021-07" db="EMBL/GenBank/DDBJ databases">
        <authorList>
            <person name="Palmer J.M."/>
        </authorList>
    </citation>
    <scope>NUCLEOTIDE SEQUENCE [LARGE SCALE GENOMIC DNA]</scope>
    <source>
        <strain evidence="2 3">AT_MEX2019</strain>
        <tissue evidence="2">Muscle</tissue>
    </source>
</reference>
<keyword evidence="3" id="KW-1185">Reference proteome</keyword>
<dbReference type="EMBL" id="JAHUTI010016008">
    <property type="protein sequence ID" value="MED6237493.1"/>
    <property type="molecule type" value="Genomic_DNA"/>
</dbReference>
<name>A0ABU7AIM5_9TELE</name>
<evidence type="ECO:0000313" key="2">
    <source>
        <dbReference type="EMBL" id="MED6237493.1"/>
    </source>
</evidence>
<accession>A0ABU7AIM5</accession>
<proteinExistence type="predicted"/>
<dbReference type="Proteomes" id="UP001345963">
    <property type="component" value="Unassembled WGS sequence"/>
</dbReference>
<organism evidence="2 3">
    <name type="scientific">Ataeniobius toweri</name>
    <dbReference type="NCBI Taxonomy" id="208326"/>
    <lineage>
        <taxon>Eukaryota</taxon>
        <taxon>Metazoa</taxon>
        <taxon>Chordata</taxon>
        <taxon>Craniata</taxon>
        <taxon>Vertebrata</taxon>
        <taxon>Euteleostomi</taxon>
        <taxon>Actinopterygii</taxon>
        <taxon>Neopterygii</taxon>
        <taxon>Teleostei</taxon>
        <taxon>Neoteleostei</taxon>
        <taxon>Acanthomorphata</taxon>
        <taxon>Ovalentaria</taxon>
        <taxon>Atherinomorphae</taxon>
        <taxon>Cyprinodontiformes</taxon>
        <taxon>Goodeidae</taxon>
        <taxon>Ataeniobius</taxon>
    </lineage>
</organism>
<comment type="caution">
    <text evidence="2">The sequence shown here is derived from an EMBL/GenBank/DDBJ whole genome shotgun (WGS) entry which is preliminary data.</text>
</comment>
<gene>
    <name evidence="2" type="ORF">ATANTOWER_026198</name>
</gene>